<dbReference type="InterPro" id="IPR036640">
    <property type="entry name" value="ABC1_TM_sf"/>
</dbReference>
<dbReference type="Gene3D" id="3.40.50.300">
    <property type="entry name" value="P-loop containing nucleotide triphosphate hydrolases"/>
    <property type="match status" value="1"/>
</dbReference>
<feature type="transmembrane region" description="Helical" evidence="10">
    <location>
        <begin position="167"/>
        <end position="184"/>
    </location>
</feature>
<evidence type="ECO:0008006" key="14">
    <source>
        <dbReference type="Google" id="ProtNLM"/>
    </source>
</evidence>
<dbReference type="InterPro" id="IPR039421">
    <property type="entry name" value="Type_1_exporter"/>
</dbReference>
<dbReference type="GO" id="GO:0005524">
    <property type="term" value="F:ATP binding"/>
    <property type="evidence" value="ECO:0007669"/>
    <property type="project" value="UniProtKB-KW"/>
</dbReference>
<evidence type="ECO:0000256" key="10">
    <source>
        <dbReference type="SAM" id="Phobius"/>
    </source>
</evidence>
<accession>A0A1D1ZVA5</accession>
<feature type="domain" description="ABC transporter" evidence="11">
    <location>
        <begin position="470"/>
        <end position="705"/>
    </location>
</feature>
<reference evidence="13" key="1">
    <citation type="submission" date="2015-08" db="EMBL/GenBank/DDBJ databases">
        <authorList>
            <person name="Babu N.S."/>
            <person name="Beckwith C.J."/>
            <person name="Beseler K.G."/>
            <person name="Brison A."/>
            <person name="Carone J.V."/>
            <person name="Caskin T.P."/>
            <person name="Diamond M."/>
            <person name="Durham M.E."/>
            <person name="Foxe J.M."/>
            <person name="Go M."/>
            <person name="Henderson B.A."/>
            <person name="Jones I.B."/>
            <person name="McGettigan J.A."/>
            <person name="Micheletti S.J."/>
            <person name="Nasrallah M.E."/>
            <person name="Ortiz D."/>
            <person name="Piller C.R."/>
            <person name="Privatt S.R."/>
            <person name="Schneider S.L."/>
            <person name="Sharp S."/>
            <person name="Smith T.C."/>
            <person name="Stanton J.D."/>
            <person name="Ullery H.E."/>
            <person name="Wilson R.J."/>
            <person name="Serrano M.G."/>
            <person name="Buck G."/>
            <person name="Lee V."/>
            <person name="Wang Y."/>
            <person name="Carvalho R."/>
            <person name="Voegtly L."/>
            <person name="Shi R."/>
            <person name="Duckworth R."/>
            <person name="Johnson A."/>
            <person name="Loviza R."/>
            <person name="Walstead R."/>
            <person name="Shah Z."/>
            <person name="Kiflezghi M."/>
            <person name="Wade K."/>
            <person name="Ball S.L."/>
            <person name="Bradley K.W."/>
            <person name="Asai D.J."/>
            <person name="Bowman C.A."/>
            <person name="Russell D.A."/>
            <person name="Pope W.H."/>
            <person name="Jacobs-Sera D."/>
            <person name="Hendrix R.W."/>
            <person name="Hatfull G.F."/>
        </authorList>
    </citation>
    <scope>NUCLEOTIDE SEQUENCE</scope>
</reference>
<evidence type="ECO:0000256" key="9">
    <source>
        <dbReference type="SAM" id="MobiDB-lite"/>
    </source>
</evidence>
<evidence type="ECO:0000259" key="12">
    <source>
        <dbReference type="PROSITE" id="PS50929"/>
    </source>
</evidence>
<dbReference type="CDD" id="cd18582">
    <property type="entry name" value="ABC_6TM_ATM1_ABCB7"/>
    <property type="match status" value="1"/>
</dbReference>
<dbReference type="PROSITE" id="PS50929">
    <property type="entry name" value="ABC_TM1F"/>
    <property type="match status" value="1"/>
</dbReference>
<evidence type="ECO:0000256" key="5">
    <source>
        <dbReference type="ARBA" id="ARBA00022741"/>
    </source>
</evidence>
<dbReference type="PROSITE" id="PS50893">
    <property type="entry name" value="ABC_TRANSPORTER_2"/>
    <property type="match status" value="1"/>
</dbReference>
<keyword evidence="4 10" id="KW-0812">Transmembrane</keyword>
<feature type="transmembrane region" description="Helical" evidence="10">
    <location>
        <begin position="244"/>
        <end position="268"/>
    </location>
</feature>
<dbReference type="InterPro" id="IPR017871">
    <property type="entry name" value="ABC_transporter-like_CS"/>
</dbReference>
<feature type="transmembrane region" description="Helical" evidence="10">
    <location>
        <begin position="357"/>
        <end position="379"/>
    </location>
</feature>
<keyword evidence="3" id="KW-1003">Cell membrane</keyword>
<keyword evidence="8 10" id="KW-0472">Membrane</keyword>
<evidence type="ECO:0000256" key="8">
    <source>
        <dbReference type="ARBA" id="ARBA00023136"/>
    </source>
</evidence>
<dbReference type="PANTHER" id="PTHR24221">
    <property type="entry name" value="ATP-BINDING CASSETTE SUB-FAMILY B"/>
    <property type="match status" value="1"/>
</dbReference>
<dbReference type="PANTHER" id="PTHR24221:SF470">
    <property type="entry name" value="MITOCHONDRIAL ABC TRANSPORTER ATM"/>
    <property type="match status" value="1"/>
</dbReference>
<sequence length="781" mass="83509">MAACMLQTVVARAHAPPGSSHLRNRGPAGHALQQRPRMLAGWKHVHGSISSICPALPFRRAWRSPGVEPRLPGRLVAASAAHAGSLDGLQPLSSYTPPAHLPTPPDSASVKDLFPYITKLALSQSTLYWRLGVALVLLVGSKAAGLYSPLLFKQAIDALSAGATPTAVQTASMALVLSGAARALSSLTREAQHPIFTPISQAAARRVSFHTFSHVLNLDLHFHLNRKTGSLSRMLERGSRSIAVIFRAIAFTAIPTLLELAAVCTILARTFDARVSALVLTTFAAYAGWTIAIARWTTQIRREVKDLDNHISGKAVDALLNYETVALYGNEQGEVEQYDQGLIQYQKKSVKMEGVSALLNAGQAFVLAAGMAAVLLVTVRSKPGVTAGDLVMVQGLLLQVWSPLSFLGWFYRELRQSLVDLEDMLRLLKTDNSVVDGSHALPTAAASVADGSAPARRGATRQQASQGLAVHLQNVTYGYPGTTRNVLKGVSLSAAPGESIAIVGPSGSGKSTILRLLVRLFDAGSGAVFVNGVDVRELRKKDLRGAVGVIPQDTVLFNDTLRHNVAYSRPSATFEELEKAAKAAKLDAVVARLSKGWESLVGERGLKLSGGEKQRVAIARAFLREPKLIVCDEATSALDTATEKSIMGSLRELAAGRTSVFVAHRLSTVQACDRIYVLRDGIVAEQGSHPQLLAKGGLYREMWRLQEAEQAVDSICSHDAEDAVIDGPLPGTKEEEVWREGWREGWQQGLEEGQAAGVENEELGGGTPAQAARSIAPTATP</sequence>
<evidence type="ECO:0000256" key="6">
    <source>
        <dbReference type="ARBA" id="ARBA00022840"/>
    </source>
</evidence>
<evidence type="ECO:0000256" key="2">
    <source>
        <dbReference type="ARBA" id="ARBA00022448"/>
    </source>
</evidence>
<feature type="transmembrane region" description="Helical" evidence="10">
    <location>
        <begin position="274"/>
        <end position="294"/>
    </location>
</feature>
<evidence type="ECO:0000256" key="3">
    <source>
        <dbReference type="ARBA" id="ARBA00022475"/>
    </source>
</evidence>
<dbReference type="AlphaFoldDB" id="A0A1D1ZVA5"/>
<evidence type="ECO:0000256" key="7">
    <source>
        <dbReference type="ARBA" id="ARBA00022989"/>
    </source>
</evidence>
<dbReference type="SUPFAM" id="SSF52540">
    <property type="entry name" value="P-loop containing nucleoside triphosphate hydrolases"/>
    <property type="match status" value="1"/>
</dbReference>
<dbReference type="GO" id="GO:0005743">
    <property type="term" value="C:mitochondrial inner membrane"/>
    <property type="evidence" value="ECO:0007669"/>
    <property type="project" value="TreeGrafter"/>
</dbReference>
<evidence type="ECO:0000259" key="11">
    <source>
        <dbReference type="PROSITE" id="PS50893"/>
    </source>
</evidence>
<dbReference type="GO" id="GO:0140359">
    <property type="term" value="F:ABC-type transporter activity"/>
    <property type="evidence" value="ECO:0007669"/>
    <property type="project" value="InterPro"/>
</dbReference>
<evidence type="ECO:0000256" key="4">
    <source>
        <dbReference type="ARBA" id="ARBA00022692"/>
    </source>
</evidence>
<dbReference type="FunFam" id="3.40.50.300:FF:000221">
    <property type="entry name" value="Multidrug ABC transporter ATP-binding protein"/>
    <property type="match status" value="1"/>
</dbReference>
<feature type="transmembrane region" description="Helical" evidence="10">
    <location>
        <begin position="127"/>
        <end position="147"/>
    </location>
</feature>
<proteinExistence type="predicted"/>
<feature type="region of interest" description="Disordered" evidence="9">
    <location>
        <begin position="746"/>
        <end position="781"/>
    </location>
</feature>
<dbReference type="InterPro" id="IPR011527">
    <property type="entry name" value="ABC1_TM_dom"/>
</dbReference>
<keyword evidence="5" id="KW-0547">Nucleotide-binding</keyword>
<dbReference type="Pfam" id="PF00005">
    <property type="entry name" value="ABC_tran"/>
    <property type="match status" value="1"/>
</dbReference>
<keyword evidence="2" id="KW-0813">Transport</keyword>
<dbReference type="Pfam" id="PF00664">
    <property type="entry name" value="ABC_membrane"/>
    <property type="match status" value="1"/>
</dbReference>
<dbReference type="InterPro" id="IPR027417">
    <property type="entry name" value="P-loop_NTPase"/>
</dbReference>
<dbReference type="SUPFAM" id="SSF90123">
    <property type="entry name" value="ABC transporter transmembrane region"/>
    <property type="match status" value="1"/>
</dbReference>
<protein>
    <recommendedName>
        <fullName evidence="14">ABC transporter B family member 25, mitochondrial</fullName>
    </recommendedName>
</protein>
<dbReference type="PROSITE" id="PS00211">
    <property type="entry name" value="ABC_TRANSPORTER_1"/>
    <property type="match status" value="1"/>
</dbReference>
<keyword evidence="7 10" id="KW-1133">Transmembrane helix</keyword>
<feature type="domain" description="ABC transmembrane type-1" evidence="12">
    <location>
        <begin position="133"/>
        <end position="416"/>
    </location>
</feature>
<comment type="subcellular location">
    <subcellularLocation>
        <location evidence="1">Cell membrane</location>
        <topology evidence="1">Multi-pass membrane protein</topology>
    </subcellularLocation>
</comment>
<dbReference type="GO" id="GO:0006879">
    <property type="term" value="P:intracellular iron ion homeostasis"/>
    <property type="evidence" value="ECO:0007669"/>
    <property type="project" value="TreeGrafter"/>
</dbReference>
<dbReference type="Gene3D" id="1.20.1560.10">
    <property type="entry name" value="ABC transporter type 1, transmembrane domain"/>
    <property type="match status" value="1"/>
</dbReference>
<dbReference type="EMBL" id="GDKF01007753">
    <property type="protein sequence ID" value="JAT70869.1"/>
    <property type="molecule type" value="Transcribed_RNA"/>
</dbReference>
<evidence type="ECO:0000256" key="1">
    <source>
        <dbReference type="ARBA" id="ARBA00004651"/>
    </source>
</evidence>
<keyword evidence="6" id="KW-0067">ATP-binding</keyword>
<organism evidence="13">
    <name type="scientific">Auxenochlorella protothecoides</name>
    <name type="common">Green microalga</name>
    <name type="synonym">Chlorella protothecoides</name>
    <dbReference type="NCBI Taxonomy" id="3075"/>
    <lineage>
        <taxon>Eukaryota</taxon>
        <taxon>Viridiplantae</taxon>
        <taxon>Chlorophyta</taxon>
        <taxon>core chlorophytes</taxon>
        <taxon>Trebouxiophyceae</taxon>
        <taxon>Chlorellales</taxon>
        <taxon>Chlorellaceae</taxon>
        <taxon>Auxenochlorella</taxon>
    </lineage>
</organism>
<dbReference type="InterPro" id="IPR003593">
    <property type="entry name" value="AAA+_ATPase"/>
</dbReference>
<dbReference type="GO" id="GO:0005886">
    <property type="term" value="C:plasma membrane"/>
    <property type="evidence" value="ECO:0007669"/>
    <property type="project" value="UniProtKB-SubCell"/>
</dbReference>
<name>A0A1D1ZVA5_AUXPR</name>
<dbReference type="GO" id="GO:0016887">
    <property type="term" value="F:ATP hydrolysis activity"/>
    <property type="evidence" value="ECO:0007669"/>
    <property type="project" value="InterPro"/>
</dbReference>
<dbReference type="SMART" id="SM00382">
    <property type="entry name" value="AAA"/>
    <property type="match status" value="1"/>
</dbReference>
<dbReference type="InterPro" id="IPR003439">
    <property type="entry name" value="ABC_transporter-like_ATP-bd"/>
</dbReference>
<gene>
    <name evidence="13" type="ORF">g.52772</name>
</gene>
<evidence type="ECO:0000313" key="13">
    <source>
        <dbReference type="EMBL" id="JAT70869.1"/>
    </source>
</evidence>